<evidence type="ECO:0000256" key="3">
    <source>
        <dbReference type="ARBA" id="ARBA00022840"/>
    </source>
</evidence>
<keyword evidence="7" id="KW-0808">Transferase</keyword>
<keyword evidence="4" id="KW-0812">Transmembrane</keyword>
<feature type="transmembrane region" description="Helical" evidence="4">
    <location>
        <begin position="72"/>
        <end position="98"/>
    </location>
</feature>
<protein>
    <submittedName>
        <fullName evidence="7">Probable serine/threonine-protein kinase PBL7</fullName>
    </submittedName>
</protein>
<dbReference type="GO" id="GO:0004672">
    <property type="term" value="F:protein kinase activity"/>
    <property type="evidence" value="ECO:0000318"/>
    <property type="project" value="GO_Central"/>
</dbReference>
<dbReference type="STRING" id="3635.A0A1U8HV95"/>
<dbReference type="InterPro" id="IPR011009">
    <property type="entry name" value="Kinase-like_dom_sf"/>
</dbReference>
<dbReference type="KEGG" id="ghi:107888307"/>
<dbReference type="PROSITE" id="PS00108">
    <property type="entry name" value="PROTEIN_KINASE_ST"/>
    <property type="match status" value="1"/>
</dbReference>
<feature type="domain" description="Protein kinase" evidence="5">
    <location>
        <begin position="174"/>
        <end position="451"/>
    </location>
</feature>
<keyword evidence="7" id="KW-0418">Kinase</keyword>
<dbReference type="CDD" id="cd14066">
    <property type="entry name" value="STKc_IRAK"/>
    <property type="match status" value="1"/>
</dbReference>
<dbReference type="PROSITE" id="PS50011">
    <property type="entry name" value="PROTEIN_KINASE_DOM"/>
    <property type="match status" value="1"/>
</dbReference>
<dbReference type="InterPro" id="IPR000719">
    <property type="entry name" value="Prot_kinase_dom"/>
</dbReference>
<evidence type="ECO:0000256" key="4">
    <source>
        <dbReference type="SAM" id="Phobius"/>
    </source>
</evidence>
<gene>
    <name evidence="7" type="primary">LOC107888307</name>
</gene>
<dbReference type="SUPFAM" id="SSF56112">
    <property type="entry name" value="Protein kinase-like (PK-like)"/>
    <property type="match status" value="1"/>
</dbReference>
<dbReference type="Proteomes" id="UP000818029">
    <property type="component" value="Chromosome D13"/>
</dbReference>
<dbReference type="OrthoDB" id="4062651at2759"/>
<reference evidence="6" key="1">
    <citation type="journal article" date="2020" name="Nat. Genet.">
        <title>Genomic diversifications of five Gossypium allopolyploid species and their impact on cotton improvement.</title>
        <authorList>
            <person name="Chen Z.J."/>
            <person name="Sreedasyam A."/>
            <person name="Ando A."/>
            <person name="Song Q."/>
            <person name="De Santiago L.M."/>
            <person name="Hulse-Kemp A.M."/>
            <person name="Ding M."/>
            <person name="Ye W."/>
            <person name="Kirkbride R.C."/>
            <person name="Jenkins J."/>
            <person name="Plott C."/>
            <person name="Lovell J."/>
            <person name="Lin Y.M."/>
            <person name="Vaughn R."/>
            <person name="Liu B."/>
            <person name="Simpson S."/>
            <person name="Scheffler B.E."/>
            <person name="Wen L."/>
            <person name="Saski C.A."/>
            <person name="Grover C.E."/>
            <person name="Hu G."/>
            <person name="Conover J.L."/>
            <person name="Carlson J.W."/>
            <person name="Shu S."/>
            <person name="Boston L.B."/>
            <person name="Williams M."/>
            <person name="Peterson D.G."/>
            <person name="McGee K."/>
            <person name="Jones D.C."/>
            <person name="Wendel J.F."/>
            <person name="Stelly D.M."/>
            <person name="Grimwood J."/>
            <person name="Schmutz J."/>
        </authorList>
    </citation>
    <scope>NUCLEOTIDE SEQUENCE [LARGE SCALE GENOMIC DNA]</scope>
    <source>
        <strain evidence="6">cv. TM-1</strain>
    </source>
</reference>
<organism evidence="6 7">
    <name type="scientific">Gossypium hirsutum</name>
    <name type="common">Upland cotton</name>
    <name type="synonym">Gossypium mexicanum</name>
    <dbReference type="NCBI Taxonomy" id="3635"/>
    <lineage>
        <taxon>Eukaryota</taxon>
        <taxon>Viridiplantae</taxon>
        <taxon>Streptophyta</taxon>
        <taxon>Embryophyta</taxon>
        <taxon>Tracheophyta</taxon>
        <taxon>Spermatophyta</taxon>
        <taxon>Magnoliopsida</taxon>
        <taxon>eudicotyledons</taxon>
        <taxon>Gunneridae</taxon>
        <taxon>Pentapetalae</taxon>
        <taxon>rosids</taxon>
        <taxon>malvids</taxon>
        <taxon>Malvales</taxon>
        <taxon>Malvaceae</taxon>
        <taxon>Malvoideae</taxon>
        <taxon>Gossypium</taxon>
    </lineage>
</organism>
<sequence>MIDYIHFGIFMFSYYFSPNTFLFKTHFSYIASVLMEDSITSATATSPAMSTPKNHTHHHFHSMPQHNPNLSFNSFVIIIASIISILVVFAIFLLIVMFRRLKSVRKHDDSCNGSGSINNSTSSRFIAHTTVSLNCSPDVKARCLYGGSIRTPPSRYGGVQVFTYKELELATDKFSEANVISNGGLGVMYKGVLADGTMAAIKRLHRDGKQGERGFRMEVDLLSRLSCPYLLKLLGYCADQHHRILIYEFMPNGILQQHLHHPSNQHRPLDWGNRLIIALDCARGLEFLHEHASPTVIHRDFKCSNILLDENLRAKVSNFGLAKMGSDKINGQILTRVLGTTGYLAPEYASKGKLTTKSDVYSYGVVLLQLLTGRVPVDIKRPPGEHVLVSWALPRLTNREKIDEMVDPAIQGQYSKKDLIQVAAIAAMCVQPEADYRPLMVDVVQSLIPLAKNFNSSASTRFL</sequence>
<reference evidence="7" key="2">
    <citation type="submission" date="2025-08" db="UniProtKB">
        <authorList>
            <consortium name="RefSeq"/>
        </authorList>
    </citation>
    <scope>IDENTIFICATION</scope>
</reference>
<dbReference type="GO" id="GO:0004674">
    <property type="term" value="F:protein serine/threonine kinase activity"/>
    <property type="evidence" value="ECO:0007669"/>
    <property type="project" value="UniProtKB-KW"/>
</dbReference>
<dbReference type="PaxDb" id="3635-A0A1U8HV95"/>
<dbReference type="Gene3D" id="3.30.200.20">
    <property type="entry name" value="Phosphorylase Kinase, domain 1"/>
    <property type="match status" value="1"/>
</dbReference>
<keyword evidence="1" id="KW-0723">Serine/threonine-protein kinase</keyword>
<dbReference type="Pfam" id="PF07714">
    <property type="entry name" value="PK_Tyr_Ser-Thr"/>
    <property type="match status" value="1"/>
</dbReference>
<evidence type="ECO:0000256" key="2">
    <source>
        <dbReference type="ARBA" id="ARBA00022741"/>
    </source>
</evidence>
<dbReference type="FunFam" id="1.10.510.10:FF:000051">
    <property type="entry name" value="Receptor-like serine/threonine-protein kinase ALE2"/>
    <property type="match status" value="1"/>
</dbReference>
<evidence type="ECO:0000259" key="5">
    <source>
        <dbReference type="PROSITE" id="PS50011"/>
    </source>
</evidence>
<dbReference type="PANTHER" id="PTHR47989">
    <property type="entry name" value="OS01G0750732 PROTEIN"/>
    <property type="match status" value="1"/>
</dbReference>
<name>A0A1U8HV95_GOSHI</name>
<evidence type="ECO:0000256" key="1">
    <source>
        <dbReference type="ARBA" id="ARBA00022527"/>
    </source>
</evidence>
<dbReference type="FunFam" id="3.30.200.20:FF:000015">
    <property type="entry name" value="Somatic embryogenesis receptor kinase 1"/>
    <property type="match status" value="1"/>
</dbReference>
<dbReference type="GO" id="GO:0005524">
    <property type="term" value="F:ATP binding"/>
    <property type="evidence" value="ECO:0007669"/>
    <property type="project" value="UniProtKB-KW"/>
</dbReference>
<dbReference type="SMR" id="A0A1U8HV95"/>
<dbReference type="GeneID" id="107888307"/>
<proteinExistence type="predicted"/>
<keyword evidence="3" id="KW-0067">ATP-binding</keyword>
<dbReference type="RefSeq" id="XP_016667863.1">
    <property type="nucleotide sequence ID" value="XM_016812374.2"/>
</dbReference>
<evidence type="ECO:0000313" key="6">
    <source>
        <dbReference type="Proteomes" id="UP000818029"/>
    </source>
</evidence>
<accession>A0A1U8HV95</accession>
<dbReference type="Gene3D" id="1.10.510.10">
    <property type="entry name" value="Transferase(Phosphotransferase) domain 1"/>
    <property type="match status" value="1"/>
</dbReference>
<keyword evidence="4" id="KW-0472">Membrane</keyword>
<dbReference type="InterPro" id="IPR008271">
    <property type="entry name" value="Ser/Thr_kinase_AS"/>
</dbReference>
<dbReference type="PANTHER" id="PTHR47989:SF2">
    <property type="entry name" value="SERINE_THREONINE-PROTEIN KINASE PBL7-RELATED"/>
    <property type="match status" value="1"/>
</dbReference>
<keyword evidence="2" id="KW-0547">Nucleotide-binding</keyword>
<evidence type="ECO:0000313" key="7">
    <source>
        <dbReference type="RefSeq" id="XP_016667863.1"/>
    </source>
</evidence>
<keyword evidence="4" id="KW-1133">Transmembrane helix</keyword>
<keyword evidence="6" id="KW-1185">Reference proteome</keyword>
<dbReference type="InterPro" id="IPR001245">
    <property type="entry name" value="Ser-Thr/Tyr_kinase_cat_dom"/>
</dbReference>
<dbReference type="AlphaFoldDB" id="A0A1U8HV95"/>